<proteinExistence type="predicted"/>
<dbReference type="EMBL" id="UINC01030974">
    <property type="protein sequence ID" value="SVB16257.1"/>
    <property type="molecule type" value="Genomic_DNA"/>
</dbReference>
<accession>A0A382BST7</accession>
<gene>
    <name evidence="1" type="ORF">METZ01_LOCUS169111</name>
</gene>
<sequence length="98" mass="11765">MKDSNVEKVIGQLREREARGLQKYGTNTDRPDLSTLEWLQHLQEELMDGAVYIERLKQDIAHIEKLPEGQEKYNEYRNWKKKLPIPMLHNFESTYYDL</sequence>
<protein>
    <submittedName>
        <fullName evidence="1">Uncharacterized protein</fullName>
    </submittedName>
</protein>
<organism evidence="1">
    <name type="scientific">marine metagenome</name>
    <dbReference type="NCBI Taxonomy" id="408172"/>
    <lineage>
        <taxon>unclassified sequences</taxon>
        <taxon>metagenomes</taxon>
        <taxon>ecological metagenomes</taxon>
    </lineage>
</organism>
<reference evidence="1" key="1">
    <citation type="submission" date="2018-05" db="EMBL/GenBank/DDBJ databases">
        <authorList>
            <person name="Lanie J.A."/>
            <person name="Ng W.-L."/>
            <person name="Kazmierczak K.M."/>
            <person name="Andrzejewski T.M."/>
            <person name="Davidsen T.M."/>
            <person name="Wayne K.J."/>
            <person name="Tettelin H."/>
            <person name="Glass J.I."/>
            <person name="Rusch D."/>
            <person name="Podicherti R."/>
            <person name="Tsui H.-C.T."/>
            <person name="Winkler M.E."/>
        </authorList>
    </citation>
    <scope>NUCLEOTIDE SEQUENCE</scope>
</reference>
<dbReference type="AlphaFoldDB" id="A0A382BST7"/>
<name>A0A382BST7_9ZZZZ</name>
<evidence type="ECO:0000313" key="1">
    <source>
        <dbReference type="EMBL" id="SVB16257.1"/>
    </source>
</evidence>